<reference evidence="3" key="1">
    <citation type="submission" date="2019-03" db="EMBL/GenBank/DDBJ databases">
        <title>WGS assembly of Setaria viridis.</title>
        <authorList>
            <person name="Huang P."/>
            <person name="Jenkins J."/>
            <person name="Grimwood J."/>
            <person name="Barry K."/>
            <person name="Healey A."/>
            <person name="Mamidi S."/>
            <person name="Sreedasyam A."/>
            <person name="Shu S."/>
            <person name="Feldman M."/>
            <person name="Wu J."/>
            <person name="Yu Y."/>
            <person name="Chen C."/>
            <person name="Johnson J."/>
            <person name="Rokhsar D."/>
            <person name="Baxter I."/>
            <person name="Schmutz J."/>
            <person name="Brutnell T."/>
            <person name="Kellogg E."/>
        </authorList>
    </citation>
    <scope>NUCLEOTIDE SEQUENCE [LARGE SCALE GENOMIC DNA]</scope>
</reference>
<keyword evidence="4" id="KW-1185">Reference proteome</keyword>
<keyword evidence="2" id="KW-0732">Signal</keyword>
<evidence type="ECO:0000313" key="3">
    <source>
        <dbReference type="EMBL" id="TKW39405.1"/>
    </source>
</evidence>
<feature type="signal peptide" evidence="2">
    <location>
        <begin position="1"/>
        <end position="22"/>
    </location>
</feature>
<organism evidence="3 4">
    <name type="scientific">Setaria viridis</name>
    <name type="common">Green bristlegrass</name>
    <name type="synonym">Setaria italica subsp. viridis</name>
    <dbReference type="NCBI Taxonomy" id="4556"/>
    <lineage>
        <taxon>Eukaryota</taxon>
        <taxon>Viridiplantae</taxon>
        <taxon>Streptophyta</taxon>
        <taxon>Embryophyta</taxon>
        <taxon>Tracheophyta</taxon>
        <taxon>Spermatophyta</taxon>
        <taxon>Magnoliopsida</taxon>
        <taxon>Liliopsida</taxon>
        <taxon>Poales</taxon>
        <taxon>Poaceae</taxon>
        <taxon>PACMAD clade</taxon>
        <taxon>Panicoideae</taxon>
        <taxon>Panicodae</taxon>
        <taxon>Paniceae</taxon>
        <taxon>Cenchrinae</taxon>
        <taxon>Setaria</taxon>
    </lineage>
</organism>
<evidence type="ECO:0000256" key="2">
    <source>
        <dbReference type="SAM" id="SignalP"/>
    </source>
</evidence>
<sequence>MGKPWALRLLRSCLFFSGRMQAHQGNHPAGEPRRGGRHHRRRWRLGLPAGSEDIIFDVLARFRGGARSSPTRPSPPRSNPAPPPPLPSSSRRVRENAPYGEVFTLPGPTTTLSPGITRVIDTADGTVLRVVKDVKSTKLIRTRLGLVFVDQGEHGARVIDPSTRRVLTFSRELPDRYPTANYNRTSSILSIHNRSCHCSFGRATSSGTYKICQVATLRDGMPAEPMRR</sequence>
<proteinExistence type="predicted"/>
<feature type="region of interest" description="Disordered" evidence="1">
    <location>
        <begin position="65"/>
        <end position="92"/>
    </location>
</feature>
<name>A0A4U6WBJ8_SETVI</name>
<dbReference type="AlphaFoldDB" id="A0A4U6WBJ8"/>
<dbReference type="Gramene" id="TKW39405">
    <property type="protein sequence ID" value="TKW39405"/>
    <property type="gene ID" value="SEVIR_1G176800v2"/>
</dbReference>
<feature type="compositionally biased region" description="Pro residues" evidence="1">
    <location>
        <begin position="72"/>
        <end position="87"/>
    </location>
</feature>
<feature type="chain" id="PRO_5020507021" evidence="2">
    <location>
        <begin position="23"/>
        <end position="228"/>
    </location>
</feature>
<dbReference type="EMBL" id="CM016552">
    <property type="protein sequence ID" value="TKW39405.1"/>
    <property type="molecule type" value="Genomic_DNA"/>
</dbReference>
<accession>A0A4U6WBJ8</accession>
<dbReference type="Proteomes" id="UP000298652">
    <property type="component" value="Chromosome 1"/>
</dbReference>
<protein>
    <submittedName>
        <fullName evidence="3">Uncharacterized protein</fullName>
    </submittedName>
</protein>
<evidence type="ECO:0000256" key="1">
    <source>
        <dbReference type="SAM" id="MobiDB-lite"/>
    </source>
</evidence>
<evidence type="ECO:0000313" key="4">
    <source>
        <dbReference type="Proteomes" id="UP000298652"/>
    </source>
</evidence>
<gene>
    <name evidence="3" type="ORF">SEVIR_1G176800v2</name>
</gene>